<gene>
    <name evidence="1" type="ORF">TZ92_01150</name>
</gene>
<proteinExistence type="predicted"/>
<reference evidence="1 2" key="1">
    <citation type="submission" date="2015-02" db="EMBL/GenBank/DDBJ databases">
        <title>Evolution of amylase-binding proteins of oral streptococcal species.</title>
        <authorList>
            <person name="Haase E.M."/>
        </authorList>
    </citation>
    <scope>NUCLEOTIDE SEQUENCE [LARGE SCALE GENOMIC DNA]</scope>
    <source>
        <strain evidence="1 2">SK141</strain>
    </source>
</reference>
<organism evidence="1 2">
    <name type="scientific">Streptococcus oralis subsp. oralis</name>
    <dbReference type="NCBI Taxonomy" id="1891914"/>
    <lineage>
        <taxon>Bacteria</taxon>
        <taxon>Bacillati</taxon>
        <taxon>Bacillota</taxon>
        <taxon>Bacilli</taxon>
        <taxon>Lactobacillales</taxon>
        <taxon>Streptococcaceae</taxon>
        <taxon>Streptococcus</taxon>
    </lineage>
</organism>
<name>A0A0F2DAE0_STROR</name>
<dbReference type="Proteomes" id="UP000033716">
    <property type="component" value="Unassembled WGS sequence"/>
</dbReference>
<sequence length="91" mass="10662">MLNLTNLQTKGYDELIEIDGEVVYQVFAIKKSNGIYITYYYTVPKNKLDQAEDYEIEEFNEFNEFELAIKHIQSKGANLSRFNVFKGKKPL</sequence>
<evidence type="ECO:0000313" key="1">
    <source>
        <dbReference type="EMBL" id="KJQ70622.1"/>
    </source>
</evidence>
<evidence type="ECO:0000313" key="2">
    <source>
        <dbReference type="Proteomes" id="UP000033716"/>
    </source>
</evidence>
<dbReference type="EMBL" id="JYGR01000005">
    <property type="protein sequence ID" value="KJQ70622.1"/>
    <property type="molecule type" value="Genomic_DNA"/>
</dbReference>
<dbReference type="RefSeq" id="WP_033629652.1">
    <property type="nucleotide sequence ID" value="NZ_JYGO01000002.1"/>
</dbReference>
<protein>
    <submittedName>
        <fullName evidence="1">Uncharacterized protein</fullName>
    </submittedName>
</protein>
<dbReference type="AlphaFoldDB" id="A0A0F2DAE0"/>
<dbReference type="PATRIC" id="fig|28037.214.peg.1154"/>
<comment type="caution">
    <text evidence="1">The sequence shown here is derived from an EMBL/GenBank/DDBJ whole genome shotgun (WGS) entry which is preliminary data.</text>
</comment>
<accession>A0A0F2DAE0</accession>